<dbReference type="InterPro" id="IPR039044">
    <property type="entry name" value="Trm13"/>
</dbReference>
<organism evidence="3 4">
    <name type="scientific">Cyclotella atomus</name>
    <dbReference type="NCBI Taxonomy" id="382360"/>
    <lineage>
        <taxon>Eukaryota</taxon>
        <taxon>Sar</taxon>
        <taxon>Stramenopiles</taxon>
        <taxon>Ochrophyta</taxon>
        <taxon>Bacillariophyta</taxon>
        <taxon>Coscinodiscophyceae</taxon>
        <taxon>Thalassiosirophycidae</taxon>
        <taxon>Stephanodiscales</taxon>
        <taxon>Stephanodiscaceae</taxon>
        <taxon>Cyclotella</taxon>
    </lineage>
</organism>
<dbReference type="EC" id="2.1.1.225" evidence="1"/>
<name>A0ABD3N3T4_9STRA</name>
<keyword evidence="1" id="KW-0949">S-adenosyl-L-methionine</keyword>
<reference evidence="3 4" key="1">
    <citation type="submission" date="2024-10" db="EMBL/GenBank/DDBJ databases">
        <title>Updated reference genomes for cyclostephanoid diatoms.</title>
        <authorList>
            <person name="Roberts W.R."/>
            <person name="Alverson A.J."/>
        </authorList>
    </citation>
    <scope>NUCLEOTIDE SEQUENCE [LARGE SCALE GENOMIC DNA]</scope>
    <source>
        <strain evidence="3 4">AJA010-31</strain>
    </source>
</reference>
<feature type="domain" description="Methyltransferase TRM13" evidence="2">
    <location>
        <begin position="70"/>
        <end position="344"/>
    </location>
</feature>
<keyword evidence="1" id="KW-0862">Zinc</keyword>
<comment type="catalytic activity">
    <reaction evidence="1">
        <text>adenosine(4) in tRNA(His) + S-adenosyl-L-methionine = 2'-O-methyladenosine(4) in tRNA(His) + S-adenosyl-L-homocysteine + H(+)</text>
        <dbReference type="Rhea" id="RHEA:43196"/>
        <dbReference type="Rhea" id="RHEA-COMP:10401"/>
        <dbReference type="Rhea" id="RHEA-COMP:10402"/>
        <dbReference type="ChEBI" id="CHEBI:15378"/>
        <dbReference type="ChEBI" id="CHEBI:57856"/>
        <dbReference type="ChEBI" id="CHEBI:59789"/>
        <dbReference type="ChEBI" id="CHEBI:74411"/>
        <dbReference type="ChEBI" id="CHEBI:74477"/>
        <dbReference type="EC" id="2.1.1.225"/>
    </reaction>
</comment>
<dbReference type="Proteomes" id="UP001530400">
    <property type="component" value="Unassembled WGS sequence"/>
</dbReference>
<dbReference type="GO" id="GO:0106050">
    <property type="term" value="F:tRNA 2'-O-methyltransferase activity"/>
    <property type="evidence" value="ECO:0007669"/>
    <property type="project" value="UniProtKB-UniRule"/>
</dbReference>
<evidence type="ECO:0000256" key="1">
    <source>
        <dbReference type="RuleBase" id="RU367103"/>
    </source>
</evidence>
<proteinExistence type="inferred from homology"/>
<dbReference type="Pfam" id="PF05206">
    <property type="entry name" value="TRM13"/>
    <property type="match status" value="1"/>
</dbReference>
<dbReference type="PANTHER" id="PTHR12998">
    <property type="entry name" value="TRNA:M(4)X MODIFICATION ENZYME TRM13 HOMOLOG"/>
    <property type="match status" value="1"/>
</dbReference>
<dbReference type="GO" id="GO:0008270">
    <property type="term" value="F:zinc ion binding"/>
    <property type="evidence" value="ECO:0007669"/>
    <property type="project" value="UniProtKB-KW"/>
</dbReference>
<dbReference type="InterPro" id="IPR007871">
    <property type="entry name" value="Methyltransferase_TRM13"/>
</dbReference>
<comment type="similarity">
    <text evidence="1">Belongs to the methyltransferase TRM13 family.</text>
</comment>
<dbReference type="GO" id="GO:0008033">
    <property type="term" value="P:tRNA processing"/>
    <property type="evidence" value="ECO:0007669"/>
    <property type="project" value="UniProtKB-KW"/>
</dbReference>
<evidence type="ECO:0000313" key="3">
    <source>
        <dbReference type="EMBL" id="KAL3770432.1"/>
    </source>
</evidence>
<comment type="caution">
    <text evidence="3">The sequence shown here is derived from an EMBL/GenBank/DDBJ whole genome shotgun (WGS) entry which is preliminary data.</text>
</comment>
<gene>
    <name evidence="3" type="ORF">ACHAWO_009512</name>
</gene>
<evidence type="ECO:0000259" key="2">
    <source>
        <dbReference type="Pfam" id="PF05206"/>
    </source>
</evidence>
<protein>
    <recommendedName>
        <fullName evidence="1">tRNA:m(4)X modification enzyme TRM13</fullName>
        <ecNumber evidence="1">2.1.1.225</ecNumber>
    </recommendedName>
</protein>
<keyword evidence="1" id="KW-0479">Metal-binding</keyword>
<keyword evidence="4" id="KW-1185">Reference proteome</keyword>
<evidence type="ECO:0000313" key="4">
    <source>
        <dbReference type="Proteomes" id="UP001530400"/>
    </source>
</evidence>
<accession>A0ABD3N3T4</accession>
<keyword evidence="1" id="KW-0819">tRNA processing</keyword>
<dbReference type="AlphaFoldDB" id="A0ABD3N3T4"/>
<sequence length="353" mass="39144">MSDQEQLTAIGKSARNRIHNITGTQVQSLIAKLDKIKPFLPSTLPLQQNVTENDYMTGEVNGGGGKHVLQECSIIGNLRRIGAFDVDLVSQPMIALEVGAGTGRLSERLQRVSNNEMTHVLVDRQDFAPSQCRDGKMRQRSGHVSSVQRIVGDIANLDLGQYCQATQQCICMSKHLCGPACDLAISALEQVDSPLRPPFAFATCCHYLCRLDVFAGKEFWPQLGLNEEDFEVAVAVSQWYSLMKASDIQSDHHNDTNAGGGYTDFEKLIDIASAALKEQRSSSQYTMIPSEEFERNFSRGAKSKLGLDVKRLLDMLRVAKLQQLGYKAEIVLYTDRSIENRLLVGSISEVDSW</sequence>
<comment type="catalytic activity">
    <reaction evidence="1">
        <text>cytidine(4) in tRNA(Pro) + S-adenosyl-L-methionine = 2'-O-methylcytidine(4) in tRNA(Pro) + S-adenosyl-L-homocysteine + H(+)</text>
        <dbReference type="Rhea" id="RHEA:32767"/>
        <dbReference type="Rhea" id="RHEA-COMP:10397"/>
        <dbReference type="Rhea" id="RHEA-COMP:10398"/>
        <dbReference type="ChEBI" id="CHEBI:15378"/>
        <dbReference type="ChEBI" id="CHEBI:57856"/>
        <dbReference type="ChEBI" id="CHEBI:59789"/>
        <dbReference type="ChEBI" id="CHEBI:74495"/>
        <dbReference type="ChEBI" id="CHEBI:82748"/>
        <dbReference type="EC" id="2.1.1.225"/>
    </reaction>
</comment>
<dbReference type="PANTHER" id="PTHR12998:SF0">
    <property type="entry name" value="TRNA:M(4)X MODIFICATION ENZYME TRM13 HOMOLOG"/>
    <property type="match status" value="1"/>
</dbReference>
<dbReference type="GO" id="GO:0032259">
    <property type="term" value="P:methylation"/>
    <property type="evidence" value="ECO:0007669"/>
    <property type="project" value="UniProtKB-KW"/>
</dbReference>
<keyword evidence="1" id="KW-0808">Transferase</keyword>
<dbReference type="EMBL" id="JALLPJ020001311">
    <property type="protein sequence ID" value="KAL3770432.1"/>
    <property type="molecule type" value="Genomic_DNA"/>
</dbReference>
<comment type="catalytic activity">
    <reaction evidence="1">
        <text>cytidine(4) in tRNA(Gly)(GCC) + S-adenosyl-L-methionine = 2'-O-methylcytidine(4) in tRNA(Gly)(GCC) + S-adenosyl-L-homocysteine + H(+)</text>
        <dbReference type="Rhea" id="RHEA:43192"/>
        <dbReference type="Rhea" id="RHEA-COMP:10399"/>
        <dbReference type="Rhea" id="RHEA-COMP:10400"/>
        <dbReference type="ChEBI" id="CHEBI:15378"/>
        <dbReference type="ChEBI" id="CHEBI:57856"/>
        <dbReference type="ChEBI" id="CHEBI:59789"/>
        <dbReference type="ChEBI" id="CHEBI:74495"/>
        <dbReference type="ChEBI" id="CHEBI:82748"/>
        <dbReference type="EC" id="2.1.1.225"/>
    </reaction>
</comment>
<dbReference type="SUPFAM" id="SSF53335">
    <property type="entry name" value="S-adenosyl-L-methionine-dependent methyltransferases"/>
    <property type="match status" value="1"/>
</dbReference>
<comment type="function">
    <text evidence="1">tRNA methylase which 2'-O-methylates cytidine(4) in tRNA(Pro) and tRNA(Gly)(GCC), and adenosine(4) in tRNA(His).</text>
</comment>
<keyword evidence="1" id="KW-0863">Zinc-finger</keyword>
<keyword evidence="1" id="KW-0489">Methyltransferase</keyword>
<dbReference type="InterPro" id="IPR029063">
    <property type="entry name" value="SAM-dependent_MTases_sf"/>
</dbReference>